<sequence>MKMSTRLKLYFMTKLYTVCVALSLLLMATTAGAKDSQLGDRYCFPPWEPINGHYNIWGDGLLVEFECNKGFNLVGDSFGACDTEAGIWTVSPPLCLGTKCKEPKYFTYGQMTIKHNGGMITFDCKAGYHLFGSRTLQCDGTKWNTTLPACLRNRGKYPSSYMEKLINAKRLRLQYRKNNMTSLLESDDSCNVERIDPPEIENARFRTSFYYNVMNKSYVMFATYQCVTGYKLRYADMRHLYCQNRKWRAPVFPECIKNMTACERNNGGCQQMCVIREHGYSCECRTGFTLGENRRNCIDFNECIFNNGNCHQVCYNTPGSFFCGCRPGYLMDKGICKG</sequence>
<evidence type="ECO:0000256" key="7">
    <source>
        <dbReference type="ARBA" id="ARBA00023136"/>
    </source>
</evidence>
<organism evidence="14 15">
    <name type="scientific">Octopus sinensis</name>
    <name type="common">East Asian common octopus</name>
    <dbReference type="NCBI Taxonomy" id="2607531"/>
    <lineage>
        <taxon>Eukaryota</taxon>
        <taxon>Metazoa</taxon>
        <taxon>Spiralia</taxon>
        <taxon>Lophotrochozoa</taxon>
        <taxon>Mollusca</taxon>
        <taxon>Cephalopoda</taxon>
        <taxon>Coleoidea</taxon>
        <taxon>Octopodiformes</taxon>
        <taxon>Octopoda</taxon>
        <taxon>Incirrata</taxon>
        <taxon>Octopodidae</taxon>
        <taxon>Octopus</taxon>
    </lineage>
</organism>
<evidence type="ECO:0000256" key="6">
    <source>
        <dbReference type="ARBA" id="ARBA00022989"/>
    </source>
</evidence>
<dbReference type="InterPro" id="IPR000742">
    <property type="entry name" value="EGF"/>
</dbReference>
<dbReference type="SUPFAM" id="SSF57535">
    <property type="entry name" value="Complement control module/SCR domain"/>
    <property type="match status" value="3"/>
</dbReference>
<accession>A0A6P7T2R8</accession>
<name>A0A6P7T2R8_9MOLL</name>
<keyword evidence="4" id="KW-0812">Transmembrane</keyword>
<reference evidence="15" key="1">
    <citation type="submission" date="2025-08" db="UniProtKB">
        <authorList>
            <consortium name="RefSeq"/>
        </authorList>
    </citation>
    <scope>IDENTIFICATION</scope>
</reference>
<evidence type="ECO:0000256" key="11">
    <source>
        <dbReference type="PROSITE-ProRule" id="PRU00302"/>
    </source>
</evidence>
<dbReference type="KEGG" id="osn:115218511"/>
<keyword evidence="2" id="KW-0245">EGF-like domain</keyword>
<feature type="domain" description="Sushi" evidence="13">
    <location>
        <begin position="41"/>
        <end position="97"/>
    </location>
</feature>
<keyword evidence="9" id="KW-0675">Receptor</keyword>
<keyword evidence="3" id="KW-0254">Endocytosis</keyword>
<dbReference type="RefSeq" id="XP_029644231.1">
    <property type="nucleotide sequence ID" value="XM_029788371.2"/>
</dbReference>
<evidence type="ECO:0000259" key="13">
    <source>
        <dbReference type="PROSITE" id="PS50923"/>
    </source>
</evidence>
<evidence type="ECO:0000256" key="1">
    <source>
        <dbReference type="ARBA" id="ARBA00004479"/>
    </source>
</evidence>
<dbReference type="SUPFAM" id="SSF57196">
    <property type="entry name" value="EGF/Laminin"/>
    <property type="match status" value="2"/>
</dbReference>
<dbReference type="Gene3D" id="2.10.25.10">
    <property type="entry name" value="Laminin"/>
    <property type="match status" value="2"/>
</dbReference>
<dbReference type="SMART" id="SM00179">
    <property type="entry name" value="EGF_CA"/>
    <property type="match status" value="2"/>
</dbReference>
<evidence type="ECO:0000256" key="10">
    <source>
        <dbReference type="ARBA" id="ARBA00023180"/>
    </source>
</evidence>
<keyword evidence="8" id="KW-1015">Disulfide bond</keyword>
<dbReference type="Proteomes" id="UP000515154">
    <property type="component" value="Linkage group LG13"/>
</dbReference>
<dbReference type="PROSITE" id="PS01186">
    <property type="entry name" value="EGF_2"/>
    <property type="match status" value="1"/>
</dbReference>
<dbReference type="CDD" id="cd00033">
    <property type="entry name" value="CCP"/>
    <property type="match status" value="2"/>
</dbReference>
<dbReference type="SMART" id="SM00181">
    <property type="entry name" value="EGF"/>
    <property type="match status" value="2"/>
</dbReference>
<dbReference type="PANTHER" id="PTHR45656:SF14">
    <property type="entry name" value="C4B-BINDING PROTEIN BETA CHAIN"/>
    <property type="match status" value="1"/>
</dbReference>
<keyword evidence="6" id="KW-1133">Transmembrane helix</keyword>
<dbReference type="GO" id="GO:0006897">
    <property type="term" value="P:endocytosis"/>
    <property type="evidence" value="ECO:0007669"/>
    <property type="project" value="UniProtKB-KW"/>
</dbReference>
<dbReference type="FunFam" id="2.10.25.10:FF:000009">
    <property type="entry name" value="Low-density lipoprotein receptor isoform 1"/>
    <property type="match status" value="1"/>
</dbReference>
<dbReference type="PROSITE" id="PS01187">
    <property type="entry name" value="EGF_CA"/>
    <property type="match status" value="1"/>
</dbReference>
<dbReference type="GO" id="GO:0005509">
    <property type="term" value="F:calcium ion binding"/>
    <property type="evidence" value="ECO:0007669"/>
    <property type="project" value="InterPro"/>
</dbReference>
<evidence type="ECO:0000256" key="2">
    <source>
        <dbReference type="ARBA" id="ARBA00022536"/>
    </source>
</evidence>
<keyword evidence="5" id="KW-0677">Repeat</keyword>
<dbReference type="SMART" id="SM00032">
    <property type="entry name" value="CCP"/>
    <property type="match status" value="3"/>
</dbReference>
<keyword evidence="10" id="KW-0325">Glycoprotein</keyword>
<evidence type="ECO:0000256" key="8">
    <source>
        <dbReference type="ARBA" id="ARBA00023157"/>
    </source>
</evidence>
<proteinExistence type="predicted"/>
<dbReference type="InterPro" id="IPR001881">
    <property type="entry name" value="EGF-like_Ca-bd_dom"/>
</dbReference>
<dbReference type="Gene3D" id="2.10.70.10">
    <property type="entry name" value="Complement Module, domain 1"/>
    <property type="match status" value="3"/>
</dbReference>
<keyword evidence="11" id="KW-0768">Sushi</keyword>
<dbReference type="PROSITE" id="PS50923">
    <property type="entry name" value="SUSHI"/>
    <property type="match status" value="2"/>
</dbReference>
<comment type="caution">
    <text evidence="11">Lacks conserved residue(s) required for the propagation of feature annotation.</text>
</comment>
<dbReference type="InterPro" id="IPR018097">
    <property type="entry name" value="EGF_Ca-bd_CS"/>
</dbReference>
<keyword evidence="12" id="KW-0732">Signal</keyword>
<evidence type="ECO:0000256" key="5">
    <source>
        <dbReference type="ARBA" id="ARBA00022737"/>
    </source>
</evidence>
<evidence type="ECO:0000313" key="14">
    <source>
        <dbReference type="Proteomes" id="UP000515154"/>
    </source>
</evidence>
<feature type="chain" id="PRO_5027881165" evidence="12">
    <location>
        <begin position="34"/>
        <end position="338"/>
    </location>
</feature>
<dbReference type="GO" id="GO:0016020">
    <property type="term" value="C:membrane"/>
    <property type="evidence" value="ECO:0007669"/>
    <property type="project" value="UniProtKB-SubCell"/>
</dbReference>
<evidence type="ECO:0000256" key="4">
    <source>
        <dbReference type="ARBA" id="ARBA00022692"/>
    </source>
</evidence>
<evidence type="ECO:0000256" key="9">
    <source>
        <dbReference type="ARBA" id="ARBA00023170"/>
    </source>
</evidence>
<dbReference type="CDD" id="cd00054">
    <property type="entry name" value="EGF_CA"/>
    <property type="match status" value="1"/>
</dbReference>
<evidence type="ECO:0000313" key="15">
    <source>
        <dbReference type="RefSeq" id="XP_029644231.1"/>
    </source>
</evidence>
<protein>
    <submittedName>
        <fullName evidence="15">Sushi, von Willebrand factor type A, EGF and pentraxin domain-containing protein 1-like</fullName>
    </submittedName>
</protein>
<evidence type="ECO:0000256" key="3">
    <source>
        <dbReference type="ARBA" id="ARBA00022583"/>
    </source>
</evidence>
<keyword evidence="14" id="KW-1185">Reference proteome</keyword>
<evidence type="ECO:0000256" key="12">
    <source>
        <dbReference type="SAM" id="SignalP"/>
    </source>
</evidence>
<dbReference type="Pfam" id="PF00084">
    <property type="entry name" value="Sushi"/>
    <property type="match status" value="1"/>
</dbReference>
<feature type="domain" description="Sushi" evidence="13">
    <location>
        <begin position="98"/>
        <end position="152"/>
    </location>
</feature>
<dbReference type="Pfam" id="PF14670">
    <property type="entry name" value="FXa_inhibition"/>
    <property type="match status" value="1"/>
</dbReference>
<gene>
    <name evidence="15" type="primary">LOC115218511</name>
</gene>
<dbReference type="InterPro" id="IPR035976">
    <property type="entry name" value="Sushi/SCR/CCP_sf"/>
</dbReference>
<dbReference type="InterPro" id="IPR051277">
    <property type="entry name" value="SEZ6_CSMD_C4BPB_Regulators"/>
</dbReference>
<dbReference type="PANTHER" id="PTHR45656">
    <property type="entry name" value="PROTEIN CBR-CLEC-78"/>
    <property type="match status" value="1"/>
</dbReference>
<dbReference type="AlphaFoldDB" id="A0A6P7T2R8"/>
<keyword evidence="7" id="KW-0472">Membrane</keyword>
<comment type="subcellular location">
    <subcellularLocation>
        <location evidence="1">Membrane</location>
        <topology evidence="1">Single-pass type I membrane protein</topology>
    </subcellularLocation>
</comment>
<dbReference type="InterPro" id="IPR000436">
    <property type="entry name" value="Sushi_SCR_CCP_dom"/>
</dbReference>
<feature type="signal peptide" evidence="12">
    <location>
        <begin position="1"/>
        <end position="33"/>
    </location>
</feature>